<name>A0A6J1X5H4_GALME</name>
<evidence type="ECO:0000313" key="4">
    <source>
        <dbReference type="RefSeq" id="XP_026761435.1"/>
    </source>
</evidence>
<dbReference type="InParanoid" id="A0A6J1X5H4"/>
<feature type="region of interest" description="Disordered" evidence="2">
    <location>
        <begin position="59"/>
        <end position="117"/>
    </location>
</feature>
<feature type="coiled-coil region" evidence="1">
    <location>
        <begin position="334"/>
        <end position="391"/>
    </location>
</feature>
<dbReference type="KEGG" id="gmw:113520328"/>
<feature type="compositionally biased region" description="Basic and acidic residues" evidence="2">
    <location>
        <begin position="106"/>
        <end position="117"/>
    </location>
</feature>
<keyword evidence="3" id="KW-1185">Reference proteome</keyword>
<organism evidence="3 4">
    <name type="scientific">Galleria mellonella</name>
    <name type="common">Greater wax moth</name>
    <dbReference type="NCBI Taxonomy" id="7137"/>
    <lineage>
        <taxon>Eukaryota</taxon>
        <taxon>Metazoa</taxon>
        <taxon>Ecdysozoa</taxon>
        <taxon>Arthropoda</taxon>
        <taxon>Hexapoda</taxon>
        <taxon>Insecta</taxon>
        <taxon>Pterygota</taxon>
        <taxon>Neoptera</taxon>
        <taxon>Endopterygota</taxon>
        <taxon>Lepidoptera</taxon>
        <taxon>Glossata</taxon>
        <taxon>Ditrysia</taxon>
        <taxon>Pyraloidea</taxon>
        <taxon>Pyralidae</taxon>
        <taxon>Galleriinae</taxon>
        <taxon>Galleria</taxon>
    </lineage>
</organism>
<protein>
    <submittedName>
        <fullName evidence="4">Uncharacterized protein LOC113520328</fullName>
    </submittedName>
</protein>
<feature type="compositionally biased region" description="Basic and acidic residues" evidence="2">
    <location>
        <begin position="74"/>
        <end position="93"/>
    </location>
</feature>
<proteinExistence type="predicted"/>
<gene>
    <name evidence="4" type="primary">LOC113520328</name>
</gene>
<dbReference type="OrthoDB" id="7294464at2759"/>
<feature type="compositionally biased region" description="Basic and acidic residues" evidence="2">
    <location>
        <begin position="193"/>
        <end position="209"/>
    </location>
</feature>
<evidence type="ECO:0000256" key="2">
    <source>
        <dbReference type="SAM" id="MobiDB-lite"/>
    </source>
</evidence>
<evidence type="ECO:0000256" key="1">
    <source>
        <dbReference type="SAM" id="Coils"/>
    </source>
</evidence>
<dbReference type="AlphaFoldDB" id="A0A6J1X5H4"/>
<evidence type="ECO:0000313" key="3">
    <source>
        <dbReference type="Proteomes" id="UP001652740"/>
    </source>
</evidence>
<feature type="region of interest" description="Disordered" evidence="2">
    <location>
        <begin position="187"/>
        <end position="215"/>
    </location>
</feature>
<dbReference type="Proteomes" id="UP001652740">
    <property type="component" value="Unplaced"/>
</dbReference>
<feature type="compositionally biased region" description="Polar residues" evidence="2">
    <location>
        <begin position="59"/>
        <end position="72"/>
    </location>
</feature>
<dbReference type="GeneID" id="113520328"/>
<reference evidence="4" key="1">
    <citation type="submission" date="2025-08" db="UniProtKB">
        <authorList>
            <consortium name="RefSeq"/>
        </authorList>
    </citation>
    <scope>IDENTIFICATION</scope>
    <source>
        <tissue evidence="4">Whole larvae</tissue>
    </source>
</reference>
<dbReference type="RefSeq" id="XP_026761435.1">
    <property type="nucleotide sequence ID" value="XM_026905634.3"/>
</dbReference>
<feature type="compositionally biased region" description="Polar residues" evidence="2">
    <location>
        <begin position="94"/>
        <end position="103"/>
    </location>
</feature>
<sequence length="410" mass="46949">MATKSPMSVSSREMIGVDQFSQRREVFDKHDTVFMPLPSPTTLTPVHGEVEQIITSNHGITTSNFKRNTPRYSSMRESKTDERNYDFRPRKYSDNFTSELNQSDDVDYRHSQSERTRRLSKLRRDFLASNLHDPSDNSFVRTGTRASLPVNSTSPLTYKIETPNLYKFPFAEPFSTPTPPRKVFVDLGSNDNPDGKENQDPAVKTKHESLTNNDSPTKIERQKFFEDLIKRYSPQRKPIDWTLPPTRPRVVSSVPKSNSSASDIVDNVGKFKCTENYDKDDDVFKKKEDCNDSGKANGGFEEKLLQNGPEIIIDGINKENGKNETDLKLSLTELAEKNDRLSELSTVQRQLSRESQKKLHIENDLTIPALIEKISTEGDNLENNRKNTKKVKRKRSFLDKLLGRKKNTVK</sequence>
<accession>A0A6J1X5H4</accession>
<keyword evidence="1" id="KW-0175">Coiled coil</keyword>